<dbReference type="InterPro" id="IPR036388">
    <property type="entry name" value="WH-like_DNA-bd_sf"/>
</dbReference>
<dbReference type="InterPro" id="IPR011711">
    <property type="entry name" value="GntR_C"/>
</dbReference>
<sequence length="250" mass="27534">MNSRQADLNLVQPRSLADQIHAEVLRLIAAGAFQPGMAIGIAELARRCGVSQTPVREALARLAAEGQLSFTRNIGYRLPEAPTMKQYTDWAVARVVVESNALLYILGPIDTRLLDEAQKINEQIRASEFGTTAAGIRKFSELNWRFHAALIGLARNDMLADVHARLYASPQFSRIFLGRGVSNQAEVVAEHERVLAGLRVGDRRAAADALRDHIVDSLERDARLTHLSGSIRRALRGEPPLDDPDTADRS</sequence>
<dbReference type="InterPro" id="IPR008920">
    <property type="entry name" value="TF_FadR/GntR_C"/>
</dbReference>
<dbReference type="GO" id="GO:0003677">
    <property type="term" value="F:DNA binding"/>
    <property type="evidence" value="ECO:0007669"/>
    <property type="project" value="UniProtKB-KW"/>
</dbReference>
<dbReference type="PANTHER" id="PTHR43537">
    <property type="entry name" value="TRANSCRIPTIONAL REGULATOR, GNTR FAMILY"/>
    <property type="match status" value="1"/>
</dbReference>
<dbReference type="RefSeq" id="WP_086064392.1">
    <property type="nucleotide sequence ID" value="NZ_CP021108.1"/>
</dbReference>
<reference evidence="5 6" key="1">
    <citation type="submission" date="2017-05" db="EMBL/GenBank/DDBJ databases">
        <title>Complete and WGS of Bordetella genogroups.</title>
        <authorList>
            <person name="Spilker T."/>
            <person name="LiPuma J."/>
        </authorList>
    </citation>
    <scope>NUCLEOTIDE SEQUENCE [LARGE SCALE GENOMIC DNA]</scope>
    <source>
        <strain evidence="5 6">AU19157</strain>
    </source>
</reference>
<evidence type="ECO:0000313" key="5">
    <source>
        <dbReference type="EMBL" id="ARP81195.1"/>
    </source>
</evidence>
<dbReference type="KEGG" id="bgv:CAL12_10315"/>
<evidence type="ECO:0000256" key="2">
    <source>
        <dbReference type="ARBA" id="ARBA00023125"/>
    </source>
</evidence>
<evidence type="ECO:0000259" key="4">
    <source>
        <dbReference type="PROSITE" id="PS50949"/>
    </source>
</evidence>
<accession>A0A1W6YJC4</accession>
<feature type="domain" description="HTH gntR-type" evidence="4">
    <location>
        <begin position="14"/>
        <end position="81"/>
    </location>
</feature>
<dbReference type="SUPFAM" id="SSF46785">
    <property type="entry name" value="Winged helix' DNA-binding domain"/>
    <property type="match status" value="1"/>
</dbReference>
<keyword evidence="3" id="KW-0804">Transcription</keyword>
<dbReference type="SMART" id="SM00345">
    <property type="entry name" value="HTH_GNTR"/>
    <property type="match status" value="1"/>
</dbReference>
<dbReference type="Gene3D" id="1.20.120.530">
    <property type="entry name" value="GntR ligand-binding domain-like"/>
    <property type="match status" value="1"/>
</dbReference>
<dbReference type="Proteomes" id="UP000194151">
    <property type="component" value="Chromosome"/>
</dbReference>
<evidence type="ECO:0000256" key="1">
    <source>
        <dbReference type="ARBA" id="ARBA00023015"/>
    </source>
</evidence>
<dbReference type="InterPro" id="IPR000524">
    <property type="entry name" value="Tscrpt_reg_HTH_GntR"/>
</dbReference>
<dbReference type="EMBL" id="CP021108">
    <property type="protein sequence ID" value="ARP81195.1"/>
    <property type="molecule type" value="Genomic_DNA"/>
</dbReference>
<dbReference type="OrthoDB" id="9799812at2"/>
<dbReference type="STRING" id="1416806.CAL12_10315"/>
<keyword evidence="1" id="KW-0805">Transcription regulation</keyword>
<name>A0A1W6YJC4_9BORD</name>
<evidence type="ECO:0000256" key="3">
    <source>
        <dbReference type="ARBA" id="ARBA00023163"/>
    </source>
</evidence>
<dbReference type="SMART" id="SM00895">
    <property type="entry name" value="FCD"/>
    <property type="match status" value="1"/>
</dbReference>
<organism evidence="5 6">
    <name type="scientific">Bordetella genomosp. 8</name>
    <dbReference type="NCBI Taxonomy" id="1416806"/>
    <lineage>
        <taxon>Bacteria</taxon>
        <taxon>Pseudomonadati</taxon>
        <taxon>Pseudomonadota</taxon>
        <taxon>Betaproteobacteria</taxon>
        <taxon>Burkholderiales</taxon>
        <taxon>Alcaligenaceae</taxon>
        <taxon>Bordetella</taxon>
    </lineage>
</organism>
<dbReference type="PROSITE" id="PS50949">
    <property type="entry name" value="HTH_GNTR"/>
    <property type="match status" value="1"/>
</dbReference>
<protein>
    <recommendedName>
        <fullName evidence="4">HTH gntR-type domain-containing protein</fullName>
    </recommendedName>
</protein>
<dbReference type="Pfam" id="PF00392">
    <property type="entry name" value="GntR"/>
    <property type="match status" value="1"/>
</dbReference>
<keyword evidence="6" id="KW-1185">Reference proteome</keyword>
<dbReference type="Pfam" id="PF07729">
    <property type="entry name" value="FCD"/>
    <property type="match status" value="1"/>
</dbReference>
<dbReference type="AlphaFoldDB" id="A0A1W6YJC4"/>
<dbReference type="SUPFAM" id="SSF48008">
    <property type="entry name" value="GntR ligand-binding domain-like"/>
    <property type="match status" value="1"/>
</dbReference>
<keyword evidence="2" id="KW-0238">DNA-binding</keyword>
<gene>
    <name evidence="5" type="ORF">CAL12_10315</name>
</gene>
<dbReference type="PANTHER" id="PTHR43537:SF24">
    <property type="entry name" value="GLUCONATE OPERON TRANSCRIPTIONAL REPRESSOR"/>
    <property type="match status" value="1"/>
</dbReference>
<dbReference type="GO" id="GO:0003700">
    <property type="term" value="F:DNA-binding transcription factor activity"/>
    <property type="evidence" value="ECO:0007669"/>
    <property type="project" value="InterPro"/>
</dbReference>
<dbReference type="InterPro" id="IPR036390">
    <property type="entry name" value="WH_DNA-bd_sf"/>
</dbReference>
<dbReference type="Gene3D" id="1.10.10.10">
    <property type="entry name" value="Winged helix-like DNA-binding domain superfamily/Winged helix DNA-binding domain"/>
    <property type="match status" value="1"/>
</dbReference>
<proteinExistence type="predicted"/>
<evidence type="ECO:0000313" key="6">
    <source>
        <dbReference type="Proteomes" id="UP000194151"/>
    </source>
</evidence>